<keyword evidence="2" id="KW-1185">Reference proteome</keyword>
<name>A0A0M2GE54_9ACTN</name>
<organism evidence="1 2">
    <name type="scientific">Streptomyces variegatus</name>
    <dbReference type="NCBI Taxonomy" id="284040"/>
    <lineage>
        <taxon>Bacteria</taxon>
        <taxon>Bacillati</taxon>
        <taxon>Actinomycetota</taxon>
        <taxon>Actinomycetes</taxon>
        <taxon>Kitasatosporales</taxon>
        <taxon>Streptomycetaceae</taxon>
        <taxon>Streptomyces</taxon>
    </lineage>
</organism>
<evidence type="ECO:0000313" key="2">
    <source>
        <dbReference type="Proteomes" id="UP000034786"/>
    </source>
</evidence>
<dbReference type="Proteomes" id="UP000034786">
    <property type="component" value="Unassembled WGS sequence"/>
</dbReference>
<dbReference type="STRING" id="284040.UK15_30470"/>
<gene>
    <name evidence="1" type="ORF">UK15_30470</name>
</gene>
<protein>
    <submittedName>
        <fullName evidence="1">Uncharacterized protein</fullName>
    </submittedName>
</protein>
<proteinExistence type="predicted"/>
<dbReference type="AlphaFoldDB" id="A0A0M2GE54"/>
<dbReference type="PATRIC" id="fig|284040.3.peg.4493"/>
<dbReference type="EMBL" id="JYJH01000028">
    <property type="protein sequence ID" value="KJK35680.1"/>
    <property type="molecule type" value="Genomic_DNA"/>
</dbReference>
<reference evidence="2" key="1">
    <citation type="submission" date="2015-02" db="EMBL/GenBank/DDBJ databases">
        <authorList>
            <person name="Ju K.-S."/>
            <person name="Doroghazi J.R."/>
            <person name="Metcalf W."/>
        </authorList>
    </citation>
    <scope>NUCLEOTIDE SEQUENCE [LARGE SCALE GENOMIC DNA]</scope>
    <source>
        <strain evidence="2">NRRL B-16380</strain>
    </source>
</reference>
<comment type="caution">
    <text evidence="1">The sequence shown here is derived from an EMBL/GenBank/DDBJ whole genome shotgun (WGS) entry which is preliminary data.</text>
</comment>
<evidence type="ECO:0000313" key="1">
    <source>
        <dbReference type="EMBL" id="KJK35680.1"/>
    </source>
</evidence>
<accession>A0A0M2GE54</accession>
<sequence length="92" mass="10367">MVEGDHAGRRGTGRSRRLARAVYVEQAPRQYYAPDWKHAHATCYDEPSLAALQTQLACDTPAFDEPEKFHRTVTGFLTDSRNDDSNDTDVLV</sequence>
<dbReference type="RefSeq" id="WP_031142602.1">
    <property type="nucleotide sequence ID" value="NZ_JYJH01000028.1"/>
</dbReference>